<proteinExistence type="predicted"/>
<accession>A0A212CHT1</accession>
<keyword evidence="3" id="KW-1185">Reference proteome</keyword>
<evidence type="ECO:0000256" key="1">
    <source>
        <dbReference type="SAM" id="MobiDB-lite"/>
    </source>
</evidence>
<dbReference type="AlphaFoldDB" id="A0A212CHT1"/>
<evidence type="ECO:0000313" key="3">
    <source>
        <dbReference type="Proteomes" id="UP000242450"/>
    </source>
</evidence>
<gene>
    <name evidence="2" type="ORF">Celaphus_00002420</name>
</gene>
<dbReference type="Proteomes" id="UP000242450">
    <property type="component" value="Chromosome 20"/>
</dbReference>
<feature type="non-terminal residue" evidence="2">
    <location>
        <position position="1"/>
    </location>
</feature>
<sequence length="126" mass="13806">QSSESRFLNPRPPRLLALPPAFDALESDLCRHEGDPAGTRTKTQSNETRPGLPGSKAQGQYQRLGPCISPGRRLSLTTPLPPVRDTESPEFAEALVPSSSCSASSRCTLYHHYSGEVFRNSFPPRE</sequence>
<dbReference type="EMBL" id="MKHE01000020">
    <property type="protein sequence ID" value="OWK05558.1"/>
    <property type="molecule type" value="Genomic_DNA"/>
</dbReference>
<feature type="region of interest" description="Disordered" evidence="1">
    <location>
        <begin position="28"/>
        <end position="87"/>
    </location>
</feature>
<evidence type="ECO:0000313" key="2">
    <source>
        <dbReference type="EMBL" id="OWK05558.1"/>
    </source>
</evidence>
<organism evidence="2 3">
    <name type="scientific">Cervus elaphus hippelaphus</name>
    <name type="common">European red deer</name>
    <dbReference type="NCBI Taxonomy" id="46360"/>
    <lineage>
        <taxon>Eukaryota</taxon>
        <taxon>Metazoa</taxon>
        <taxon>Chordata</taxon>
        <taxon>Craniata</taxon>
        <taxon>Vertebrata</taxon>
        <taxon>Euteleostomi</taxon>
        <taxon>Mammalia</taxon>
        <taxon>Eutheria</taxon>
        <taxon>Laurasiatheria</taxon>
        <taxon>Artiodactyla</taxon>
        <taxon>Ruminantia</taxon>
        <taxon>Pecora</taxon>
        <taxon>Cervidae</taxon>
        <taxon>Cervinae</taxon>
        <taxon>Cervus</taxon>
    </lineage>
</organism>
<reference evidence="2 3" key="1">
    <citation type="journal article" date="2018" name="Mol. Genet. Genomics">
        <title>The red deer Cervus elaphus genome CerEla1.0: sequencing, annotating, genes, and chromosomes.</title>
        <authorList>
            <person name="Bana N.A."/>
            <person name="Nyiri A."/>
            <person name="Nagy J."/>
            <person name="Frank K."/>
            <person name="Nagy T."/>
            <person name="Steger V."/>
            <person name="Schiller M."/>
            <person name="Lakatos P."/>
            <person name="Sugar L."/>
            <person name="Horn P."/>
            <person name="Barta E."/>
            <person name="Orosz L."/>
        </authorList>
    </citation>
    <scope>NUCLEOTIDE SEQUENCE [LARGE SCALE GENOMIC DNA]</scope>
    <source>
        <strain evidence="2">Hungarian</strain>
    </source>
</reference>
<feature type="non-terminal residue" evidence="2">
    <location>
        <position position="126"/>
    </location>
</feature>
<comment type="caution">
    <text evidence="2">The sequence shown here is derived from an EMBL/GenBank/DDBJ whole genome shotgun (WGS) entry which is preliminary data.</text>
</comment>
<name>A0A212CHT1_CEREH</name>
<protein>
    <submittedName>
        <fullName evidence="2">Uncharacterized protein</fullName>
    </submittedName>
</protein>